<dbReference type="InterPro" id="IPR055768">
    <property type="entry name" value="DUF7344"/>
</dbReference>
<dbReference type="AlphaFoldDB" id="M0I0I9"/>
<dbReference type="RefSeq" id="WP_008321974.1">
    <property type="nucleotide sequence ID" value="NZ_AOLK01000002.1"/>
</dbReference>
<keyword evidence="5" id="KW-1185">Reference proteome</keyword>
<evidence type="ECO:0000313" key="5">
    <source>
        <dbReference type="Proteomes" id="UP000011612"/>
    </source>
</evidence>
<evidence type="ECO:0000256" key="1">
    <source>
        <dbReference type="SAM" id="MobiDB-lite"/>
    </source>
</evidence>
<name>M0I0I9_HALEO</name>
<proteinExistence type="predicted"/>
<feature type="transmembrane region" description="Helical" evidence="2">
    <location>
        <begin position="147"/>
        <end position="169"/>
    </location>
</feature>
<dbReference type="OrthoDB" id="331021at2157"/>
<dbReference type="PATRIC" id="fig|1230453.4.peg.67"/>
<dbReference type="EMBL" id="AOLK01000002">
    <property type="protein sequence ID" value="ELZ89477.1"/>
    <property type="molecule type" value="Genomic_DNA"/>
</dbReference>
<feature type="transmembrane region" description="Helical" evidence="2">
    <location>
        <begin position="175"/>
        <end position="194"/>
    </location>
</feature>
<keyword evidence="2" id="KW-1133">Transmembrane helix</keyword>
<protein>
    <recommendedName>
        <fullName evidence="3">DUF7344 domain-containing protein</fullName>
    </recommendedName>
</protein>
<feature type="region of interest" description="Disordered" evidence="1">
    <location>
        <begin position="1"/>
        <end position="24"/>
    </location>
</feature>
<dbReference type="Pfam" id="PF24035">
    <property type="entry name" value="DUF7344"/>
    <property type="match status" value="1"/>
</dbReference>
<dbReference type="Proteomes" id="UP000011612">
    <property type="component" value="Unassembled WGS sequence"/>
</dbReference>
<gene>
    <name evidence="4" type="ORF">C453_00335</name>
</gene>
<feature type="domain" description="DUF7344" evidence="3">
    <location>
        <begin position="32"/>
        <end position="111"/>
    </location>
</feature>
<dbReference type="STRING" id="1230453.C453_00335"/>
<evidence type="ECO:0000259" key="3">
    <source>
        <dbReference type="Pfam" id="PF24035"/>
    </source>
</evidence>
<evidence type="ECO:0000313" key="4">
    <source>
        <dbReference type="EMBL" id="ELZ89477.1"/>
    </source>
</evidence>
<evidence type="ECO:0000256" key="2">
    <source>
        <dbReference type="SAM" id="Phobius"/>
    </source>
</evidence>
<sequence>MSAQVTAPGESLVNQRTDADEEPTDLGKDEIYHLLQNERRRNVLRYLRGREGPVQMRDIAEQVAAWEHDTTVQALMSDQRQRVYIALYQAHLPKLDEEGIIDYNQSRGIVEKNPHANRLIEYLERPDDSESDEEAEESPTERSWGTYYLAVSALSAVAIGATGLGLPGFEAVSHLFVALAIMSAYTALTFWQVLDEFEMADDN</sequence>
<reference evidence="4 5" key="1">
    <citation type="journal article" date="2014" name="PLoS Genet.">
        <title>Phylogenetically driven sequencing of extremely halophilic archaea reveals strategies for static and dynamic osmo-response.</title>
        <authorList>
            <person name="Becker E.A."/>
            <person name="Seitzer P.M."/>
            <person name="Tritt A."/>
            <person name="Larsen D."/>
            <person name="Krusor M."/>
            <person name="Yao A.I."/>
            <person name="Wu D."/>
            <person name="Madern D."/>
            <person name="Eisen J.A."/>
            <person name="Darling A.E."/>
            <person name="Facciotti M.T."/>
        </authorList>
    </citation>
    <scope>NUCLEOTIDE SEQUENCE [LARGE SCALE GENOMIC DNA]</scope>
    <source>
        <strain evidence="4 5">ATCC BAA-1513</strain>
    </source>
</reference>
<keyword evidence="2" id="KW-0812">Transmembrane</keyword>
<comment type="caution">
    <text evidence="4">The sequence shown here is derived from an EMBL/GenBank/DDBJ whole genome shotgun (WGS) entry which is preliminary data.</text>
</comment>
<organism evidence="4 5">
    <name type="scientific">Haloferax elongans ATCC BAA-1513</name>
    <dbReference type="NCBI Taxonomy" id="1230453"/>
    <lineage>
        <taxon>Archaea</taxon>
        <taxon>Methanobacteriati</taxon>
        <taxon>Methanobacteriota</taxon>
        <taxon>Stenosarchaea group</taxon>
        <taxon>Halobacteria</taxon>
        <taxon>Halobacteriales</taxon>
        <taxon>Haloferacaceae</taxon>
        <taxon>Haloferax</taxon>
    </lineage>
</organism>
<accession>M0I0I9</accession>
<keyword evidence="2" id="KW-0472">Membrane</keyword>